<dbReference type="EMBL" id="PDCG01000001">
    <property type="protein sequence ID" value="RBP98416.1"/>
    <property type="molecule type" value="Genomic_DNA"/>
</dbReference>
<dbReference type="AlphaFoldDB" id="A0A366K9L5"/>
<dbReference type="InterPro" id="IPR046314">
    <property type="entry name" value="DUF6466"/>
</dbReference>
<organism evidence="3 4">
    <name type="scientific">Bifidobacterium aemilianum</name>
    <dbReference type="NCBI Taxonomy" id="2493120"/>
    <lineage>
        <taxon>Bacteria</taxon>
        <taxon>Bacillati</taxon>
        <taxon>Actinomycetota</taxon>
        <taxon>Actinomycetes</taxon>
        <taxon>Bifidobacteriales</taxon>
        <taxon>Bifidobacteriaceae</taxon>
        <taxon>Bifidobacterium</taxon>
    </lineage>
</organism>
<proteinExistence type="predicted"/>
<dbReference type="OrthoDB" id="3240360at2"/>
<dbReference type="Pfam" id="PF20070">
    <property type="entry name" value="DUF6466"/>
    <property type="match status" value="1"/>
</dbReference>
<accession>A0A366K9L5</accession>
<protein>
    <submittedName>
        <fullName evidence="3">Cell surface protein</fullName>
    </submittedName>
</protein>
<reference evidence="3 4" key="1">
    <citation type="submission" date="2017-10" db="EMBL/GenBank/DDBJ databases">
        <title>Bifidobacterium xylocopum sp. nov. and Bifidobacterium aemilianum sp. nov., from the carpenter bee (Xylocopa violacea) digestive tract.</title>
        <authorList>
            <person name="Alberoni D."/>
            <person name="Baffoni L."/>
            <person name="Di Gioia D."/>
            <person name="Gaggia F."/>
            <person name="Biavati B."/>
        </authorList>
    </citation>
    <scope>NUCLEOTIDE SEQUENCE [LARGE SCALE GENOMIC DNA]</scope>
    <source>
        <strain evidence="3 4">XV10</strain>
    </source>
</reference>
<name>A0A366K9L5_9BIFI</name>
<dbReference type="RefSeq" id="WP_113859394.1">
    <property type="nucleotide sequence ID" value="NZ_PDCG01000001.1"/>
</dbReference>
<evidence type="ECO:0000313" key="3">
    <source>
        <dbReference type="EMBL" id="RBP98416.1"/>
    </source>
</evidence>
<feature type="compositionally biased region" description="Basic and acidic residues" evidence="1">
    <location>
        <begin position="160"/>
        <end position="170"/>
    </location>
</feature>
<feature type="transmembrane region" description="Helical" evidence="2">
    <location>
        <begin position="25"/>
        <end position="47"/>
    </location>
</feature>
<evidence type="ECO:0000256" key="2">
    <source>
        <dbReference type="SAM" id="Phobius"/>
    </source>
</evidence>
<keyword evidence="4" id="KW-1185">Reference proteome</keyword>
<keyword evidence="2" id="KW-0812">Transmembrane</keyword>
<evidence type="ECO:0000313" key="4">
    <source>
        <dbReference type="Proteomes" id="UP000252530"/>
    </source>
</evidence>
<comment type="caution">
    <text evidence="3">The sequence shown here is derived from an EMBL/GenBank/DDBJ whole genome shotgun (WGS) entry which is preliminary data.</text>
</comment>
<dbReference type="Proteomes" id="UP000252530">
    <property type="component" value="Unassembled WGS sequence"/>
</dbReference>
<feature type="region of interest" description="Disordered" evidence="1">
    <location>
        <begin position="125"/>
        <end position="205"/>
    </location>
</feature>
<gene>
    <name evidence="3" type="ORF">CRD60_00675</name>
</gene>
<evidence type="ECO:0000256" key="1">
    <source>
        <dbReference type="SAM" id="MobiDB-lite"/>
    </source>
</evidence>
<keyword evidence="2" id="KW-0472">Membrane</keyword>
<sequence>MTSRHTDTSPSAGRIDKQSQARAGLPLRIVLGALAALLIALALVAALNLKAVNTYNQATASLNKTIAEAKSSDADLDKLSAQQEQIKAQLESAQGLGILLLPQVRNSISTNAQVSSVLVQETHEKMTEVKTGGSQSASKDADGAKRPGAGNTQSGGGLTDEQRRQVEELLKSNQPATEPESTSTKDKQRHKDMDEGKGSDQVKPW</sequence>
<keyword evidence="2" id="KW-1133">Transmembrane helix</keyword>
<feature type="compositionally biased region" description="Basic and acidic residues" evidence="1">
    <location>
        <begin position="183"/>
        <end position="205"/>
    </location>
</feature>
<feature type="compositionally biased region" description="Polar residues" evidence="1">
    <location>
        <begin position="171"/>
        <end position="182"/>
    </location>
</feature>